<evidence type="ECO:0000313" key="6">
    <source>
        <dbReference type="EMBL" id="OMO68354.1"/>
    </source>
</evidence>
<dbReference type="GO" id="GO:0000785">
    <property type="term" value="C:chromatin"/>
    <property type="evidence" value="ECO:0007669"/>
    <property type="project" value="TreeGrafter"/>
</dbReference>
<evidence type="ECO:0000313" key="7">
    <source>
        <dbReference type="Proteomes" id="UP000187203"/>
    </source>
</evidence>
<feature type="domain" description="Histone deacetylase interacting" evidence="5">
    <location>
        <begin position="217"/>
        <end position="314"/>
    </location>
</feature>
<feature type="compositionally biased region" description="Low complexity" evidence="4">
    <location>
        <begin position="88"/>
        <end position="97"/>
    </location>
</feature>
<dbReference type="AlphaFoldDB" id="A0A1R3HDE1"/>
<dbReference type="Gene3D" id="1.20.1160.11">
    <property type="entry name" value="Paired amphipathic helix"/>
    <property type="match status" value="1"/>
</dbReference>
<dbReference type="GO" id="GO:0000122">
    <property type="term" value="P:negative regulation of transcription by RNA polymerase II"/>
    <property type="evidence" value="ECO:0007669"/>
    <property type="project" value="TreeGrafter"/>
</dbReference>
<gene>
    <name evidence="6" type="ORF">COLO4_29721</name>
</gene>
<dbReference type="SMART" id="SM00761">
    <property type="entry name" value="HDAC_interact"/>
    <property type="match status" value="1"/>
</dbReference>
<dbReference type="PANTHER" id="PTHR12346:SF0">
    <property type="entry name" value="SIN3A, ISOFORM G"/>
    <property type="match status" value="1"/>
</dbReference>
<dbReference type="Proteomes" id="UP000187203">
    <property type="component" value="Unassembled WGS sequence"/>
</dbReference>
<dbReference type="Pfam" id="PF02671">
    <property type="entry name" value="PAH"/>
    <property type="match status" value="1"/>
</dbReference>
<dbReference type="EMBL" id="AWUE01020396">
    <property type="protein sequence ID" value="OMO68354.1"/>
    <property type="molecule type" value="Genomic_DNA"/>
</dbReference>
<proteinExistence type="predicted"/>
<dbReference type="STRING" id="93759.A0A1R3HDE1"/>
<comment type="subcellular location">
    <subcellularLocation>
        <location evidence="1">Nucleus</location>
    </subcellularLocation>
</comment>
<sequence>MEGFCQKVRVKVSSNLFDRFLQYLNCYGDGRIDAACLKNKVAELLKNYPEFVQEFLHLFYHVDTDSNSDISKGSSNNTETIDEDDDNNNNNHNNNNKETIESMFANCKISNSESDENPESDLILDEIKKKVSDFCGRVRDEFSLEEFKELLLCLLDYGDGKISKVDMKIKVNDMFPDIITDQFIEALNLIDTDTSTDQASSSSSSSDTIIINDWLDDIELTPSYNLLSKKVSEQISRRYEPGDSEVLNFCLYSKPVACCEGNKENKYENKDKLSNIEDELFEKDMYVSRIHSTQRNLKELYRVIIREGENQNPNIAEVVNSYLTATNFRAIEMIWGDHGLNMVEDLRHSPQVVLPILCQRFDQIMKENNGSCSCKDTAFDLTNLQHDCFPSHGEWSN</sequence>
<dbReference type="OrthoDB" id="10356702at2759"/>
<accession>A0A1R3HDE1</accession>
<dbReference type="Pfam" id="PF08295">
    <property type="entry name" value="Sin3_corepress"/>
    <property type="match status" value="1"/>
</dbReference>
<comment type="caution">
    <text evidence="6">The sequence shown here is derived from an EMBL/GenBank/DDBJ whole genome shotgun (WGS) entry which is preliminary data.</text>
</comment>
<dbReference type="SUPFAM" id="SSF47762">
    <property type="entry name" value="PAH2 domain"/>
    <property type="match status" value="1"/>
</dbReference>
<organism evidence="6 7">
    <name type="scientific">Corchorus olitorius</name>
    <dbReference type="NCBI Taxonomy" id="93759"/>
    <lineage>
        <taxon>Eukaryota</taxon>
        <taxon>Viridiplantae</taxon>
        <taxon>Streptophyta</taxon>
        <taxon>Embryophyta</taxon>
        <taxon>Tracheophyta</taxon>
        <taxon>Spermatophyta</taxon>
        <taxon>Magnoliopsida</taxon>
        <taxon>eudicotyledons</taxon>
        <taxon>Gunneridae</taxon>
        <taxon>Pentapetalae</taxon>
        <taxon>rosids</taxon>
        <taxon>malvids</taxon>
        <taxon>Malvales</taxon>
        <taxon>Malvaceae</taxon>
        <taxon>Grewioideae</taxon>
        <taxon>Apeibeae</taxon>
        <taxon>Corchorus</taxon>
    </lineage>
</organism>
<keyword evidence="2" id="KW-0678">Repressor</keyword>
<protein>
    <submittedName>
        <fullName evidence="6">Paired amphipathic helix</fullName>
    </submittedName>
</protein>
<dbReference type="InterPro" id="IPR036600">
    <property type="entry name" value="PAH_sf"/>
</dbReference>
<evidence type="ECO:0000259" key="5">
    <source>
        <dbReference type="SMART" id="SM00761"/>
    </source>
</evidence>
<reference evidence="7" key="1">
    <citation type="submission" date="2013-09" db="EMBL/GenBank/DDBJ databases">
        <title>Corchorus olitorius genome sequencing.</title>
        <authorList>
            <person name="Alam M."/>
            <person name="Haque M.S."/>
            <person name="Islam M.S."/>
            <person name="Emdad E.M."/>
            <person name="Islam M.M."/>
            <person name="Ahmed B."/>
            <person name="Halim A."/>
            <person name="Hossen Q.M.M."/>
            <person name="Hossain M.Z."/>
            <person name="Ahmed R."/>
            <person name="Khan M.M."/>
            <person name="Islam R."/>
            <person name="Rashid M.M."/>
            <person name="Khan S.A."/>
            <person name="Rahman M.S."/>
            <person name="Alam M."/>
            <person name="Yahiya A.S."/>
            <person name="Khan M.S."/>
            <person name="Azam M.S."/>
            <person name="Haque T."/>
            <person name="Lashkar M.Z.H."/>
            <person name="Akhand A.I."/>
            <person name="Morshed G."/>
            <person name="Roy S."/>
            <person name="Uddin K.S."/>
            <person name="Rabeya T."/>
            <person name="Hossain A.S."/>
            <person name="Chowdhury A."/>
            <person name="Snigdha A.R."/>
            <person name="Mortoza M.S."/>
            <person name="Matin S.A."/>
            <person name="Hoque S.M.E."/>
            <person name="Islam M.K."/>
            <person name="Roy D.K."/>
            <person name="Haider R."/>
            <person name="Moosa M.M."/>
            <person name="Elias S.M."/>
            <person name="Hasan A.M."/>
            <person name="Jahan S."/>
            <person name="Shafiuddin M."/>
            <person name="Mahmood N."/>
            <person name="Shommy N.S."/>
        </authorList>
    </citation>
    <scope>NUCLEOTIDE SEQUENCE [LARGE SCALE GENOMIC DNA]</scope>
    <source>
        <strain evidence="7">cv. O-4</strain>
    </source>
</reference>
<evidence type="ECO:0000256" key="1">
    <source>
        <dbReference type="ARBA" id="ARBA00004123"/>
    </source>
</evidence>
<keyword evidence="3" id="KW-0539">Nucleus</keyword>
<evidence type="ECO:0000256" key="3">
    <source>
        <dbReference type="ARBA" id="ARBA00023242"/>
    </source>
</evidence>
<feature type="region of interest" description="Disordered" evidence="4">
    <location>
        <begin position="67"/>
        <end position="97"/>
    </location>
</feature>
<name>A0A1R3HDE1_9ROSI</name>
<keyword evidence="7" id="KW-1185">Reference proteome</keyword>
<dbReference type="GO" id="GO:0000118">
    <property type="term" value="C:histone deacetylase complex"/>
    <property type="evidence" value="ECO:0007669"/>
    <property type="project" value="TreeGrafter"/>
</dbReference>
<evidence type="ECO:0000256" key="4">
    <source>
        <dbReference type="SAM" id="MobiDB-lite"/>
    </source>
</evidence>
<dbReference type="GO" id="GO:0003714">
    <property type="term" value="F:transcription corepressor activity"/>
    <property type="evidence" value="ECO:0007669"/>
    <property type="project" value="InterPro"/>
</dbReference>
<dbReference type="PANTHER" id="PTHR12346">
    <property type="entry name" value="SIN3B-RELATED"/>
    <property type="match status" value="1"/>
</dbReference>
<dbReference type="InterPro" id="IPR013194">
    <property type="entry name" value="HDAC_interact_dom"/>
</dbReference>
<evidence type="ECO:0000256" key="2">
    <source>
        <dbReference type="ARBA" id="ARBA00022491"/>
    </source>
</evidence>
<dbReference type="InterPro" id="IPR039774">
    <property type="entry name" value="Sin3-like"/>
</dbReference>
<dbReference type="InterPro" id="IPR003822">
    <property type="entry name" value="PAH"/>
</dbReference>